<dbReference type="FunFam" id="2.60.120.1440:FF:000001">
    <property type="entry name" value="Putative anti-sigma factor"/>
    <property type="match status" value="1"/>
</dbReference>
<dbReference type="EMBL" id="JAHYQA010000002">
    <property type="protein sequence ID" value="MCE9236191.1"/>
    <property type="molecule type" value="Genomic_DNA"/>
</dbReference>
<dbReference type="Proteomes" id="UP001156216">
    <property type="component" value="Chromosome"/>
</dbReference>
<evidence type="ECO:0000313" key="10">
    <source>
        <dbReference type="EMBL" id="MCE9236191.1"/>
    </source>
</evidence>
<dbReference type="Proteomes" id="UP000488521">
    <property type="component" value="Unassembled WGS sequence"/>
</dbReference>
<organism evidence="11 24">
    <name type="scientific">Bacteroides thetaiotaomicron</name>
    <dbReference type="NCBI Taxonomy" id="818"/>
    <lineage>
        <taxon>Bacteria</taxon>
        <taxon>Pseudomonadati</taxon>
        <taxon>Bacteroidota</taxon>
        <taxon>Bacteroidia</taxon>
        <taxon>Bacteroidales</taxon>
        <taxon>Bacteroidaceae</taxon>
        <taxon>Bacteroides</taxon>
    </lineage>
</organism>
<proteinExistence type="predicted"/>
<reference evidence="13 23" key="4">
    <citation type="submission" date="2021-06" db="EMBL/GenBank/DDBJ databases">
        <title>Interrogation of the integrated mobile genetic elements in gut-associated Bacteroides with a consensus prediction approach.</title>
        <authorList>
            <person name="Campbell D.E."/>
            <person name="Leigh J.R."/>
            <person name="Kim T."/>
            <person name="England W."/>
            <person name="Whitaker R.J."/>
            <person name="Degnan P.H."/>
        </authorList>
    </citation>
    <scope>NUCLEOTIDE SEQUENCE [LARGE SCALE GENOMIC DNA]</scope>
    <source>
        <strain evidence="15">VPI-3443</strain>
        <strain evidence="14">VPI-BTDOT2</strain>
        <strain evidence="13 23">WAL8669</strain>
    </source>
</reference>
<dbReference type="Pfam" id="PF04773">
    <property type="entry name" value="FecR"/>
    <property type="match status" value="1"/>
</dbReference>
<dbReference type="EMBL" id="WCRS01000003">
    <property type="protein sequence ID" value="KAB4476551.1"/>
    <property type="molecule type" value="Genomic_DNA"/>
</dbReference>
<dbReference type="Proteomes" id="UP000095576">
    <property type="component" value="Unassembled WGS sequence"/>
</dbReference>
<dbReference type="Proteomes" id="UP000283616">
    <property type="component" value="Unassembled WGS sequence"/>
</dbReference>
<name>A0A139K998_BACT4</name>
<reference evidence="10" key="5">
    <citation type="submission" date="2021-07" db="EMBL/GenBank/DDBJ databases">
        <title>Comparative genomics of Bacteroides fragilis group isolates reveals species-dependent resistance mechanisms and validates clinical tools for resistance prediction.</title>
        <authorList>
            <person name="Wallace M.J."/>
            <person name="Jean S."/>
            <person name="Wallace M.A."/>
            <person name="Carey-Ann B.D."/>
            <person name="Dantas G."/>
        </authorList>
    </citation>
    <scope>NUCLEOTIDE SEQUENCE</scope>
    <source>
        <strain evidence="10">BJH_160</strain>
    </source>
</reference>
<dbReference type="EMBL" id="CP083681">
    <property type="protein sequence ID" value="UYU71174.1"/>
    <property type="molecule type" value="Genomic_DNA"/>
</dbReference>
<evidence type="ECO:0000313" key="24">
    <source>
        <dbReference type="Proteomes" id="UP001217776"/>
    </source>
</evidence>
<dbReference type="GO" id="GO:0016989">
    <property type="term" value="F:sigma factor antagonist activity"/>
    <property type="evidence" value="ECO:0007669"/>
    <property type="project" value="TreeGrafter"/>
</dbReference>
<dbReference type="PANTHER" id="PTHR30273:SF2">
    <property type="entry name" value="PROTEIN FECR"/>
    <property type="match status" value="1"/>
</dbReference>
<accession>A0A139K998</accession>
<evidence type="ECO:0000259" key="3">
    <source>
        <dbReference type="Pfam" id="PF16344"/>
    </source>
</evidence>
<keyword evidence="1" id="KW-0472">Membrane</keyword>
<evidence type="ECO:0000313" key="23">
    <source>
        <dbReference type="Proteomes" id="UP001156218"/>
    </source>
</evidence>
<dbReference type="EMBL" id="WCRY01000051">
    <property type="protein sequence ID" value="KAB4470119.1"/>
    <property type="molecule type" value="Genomic_DNA"/>
</dbReference>
<evidence type="ECO:0000313" key="6">
    <source>
        <dbReference type="EMBL" id="KAB4449654.1"/>
    </source>
</evidence>
<dbReference type="Proteomes" id="UP001162960">
    <property type="component" value="Chromosome"/>
</dbReference>
<dbReference type="EMBL" id="CZAP01000030">
    <property type="protein sequence ID" value="CUQ20462.1"/>
    <property type="molecule type" value="Genomic_DNA"/>
</dbReference>
<dbReference type="InterPro" id="IPR012373">
    <property type="entry name" value="Ferrdict_sens_TM"/>
</dbReference>
<reference evidence="12 18" key="2">
    <citation type="submission" date="2018-08" db="EMBL/GenBank/DDBJ databases">
        <title>A genome reference for cultivated species of the human gut microbiota.</title>
        <authorList>
            <person name="Zou Y."/>
            <person name="Xue W."/>
            <person name="Luo G."/>
        </authorList>
    </citation>
    <scope>NUCLEOTIDE SEQUENCE [LARGE SCALE GENOMIC DNA]</scope>
    <source>
        <strain evidence="12 18">AF37-12</strain>
    </source>
</reference>
<evidence type="ECO:0000313" key="17">
    <source>
        <dbReference type="Proteomes" id="UP000095576"/>
    </source>
</evidence>
<dbReference type="PANTHER" id="PTHR30273">
    <property type="entry name" value="PERIPLASMIC SIGNAL SENSOR AND SIGMA FACTOR ACTIVATOR FECR-RELATED"/>
    <property type="match status" value="1"/>
</dbReference>
<dbReference type="InterPro" id="IPR006860">
    <property type="entry name" value="FecR"/>
</dbReference>
<evidence type="ECO:0000313" key="9">
    <source>
        <dbReference type="EMBL" id="KAB4476551.1"/>
    </source>
</evidence>
<dbReference type="Proteomes" id="UP000460317">
    <property type="component" value="Unassembled WGS sequence"/>
</dbReference>
<dbReference type="EMBL" id="CP083680">
    <property type="protein sequence ID" value="UYU67612.1"/>
    <property type="molecule type" value="Genomic_DNA"/>
</dbReference>
<dbReference type="RefSeq" id="WP_008765463.1">
    <property type="nucleotide sequence ID" value="NZ_BAABXH010000001.1"/>
</dbReference>
<keyword evidence="1" id="KW-0812">Transmembrane</keyword>
<evidence type="ECO:0000313" key="18">
    <source>
        <dbReference type="Proteomes" id="UP000283616"/>
    </source>
</evidence>
<evidence type="ECO:0000313" key="20">
    <source>
        <dbReference type="Proteomes" id="UP000436858"/>
    </source>
</evidence>
<gene>
    <name evidence="12" type="ORF">DW011_22780</name>
    <name evidence="4" type="ORF">ERS852511_04756</name>
    <name evidence="5" type="ORF">ERS852557_03362</name>
    <name evidence="9" type="ORF">GAN59_05005</name>
    <name evidence="7" type="ORF">GAN75_20685</name>
    <name evidence="8" type="ORF">GAN91_26625</name>
    <name evidence="6" type="ORF">GAN93_18750</name>
    <name evidence="10" type="ORF">K0H07_03340</name>
    <name evidence="14" type="ORF">KQP59_23410</name>
    <name evidence="13" type="ORF">KQP68_04840</name>
    <name evidence="15" type="ORF">KQP74_22235</name>
    <name evidence="11" type="ORF">PO127_23865</name>
</gene>
<dbReference type="EMBL" id="CP083685">
    <property type="protein sequence ID" value="UYU90607.1"/>
    <property type="molecule type" value="Genomic_DNA"/>
</dbReference>
<dbReference type="OMA" id="REQNIQE"/>
<evidence type="ECO:0000256" key="1">
    <source>
        <dbReference type="SAM" id="Phobius"/>
    </source>
</evidence>
<evidence type="ECO:0000313" key="7">
    <source>
        <dbReference type="EMBL" id="KAB4452470.1"/>
    </source>
</evidence>
<reference evidence="11" key="6">
    <citation type="submission" date="2022-10" db="EMBL/GenBank/DDBJ databases">
        <title>Human gut microbiome strain richness.</title>
        <authorList>
            <person name="Chen-Liaw A."/>
        </authorList>
    </citation>
    <scope>NUCLEOTIDE SEQUENCE</scope>
    <source>
        <strain evidence="11">1001283st1_A3_1001283B150304_161114</strain>
    </source>
</reference>
<dbReference type="Proteomes" id="UP000436858">
    <property type="component" value="Unassembled WGS sequence"/>
</dbReference>
<dbReference type="Proteomes" id="UP001156218">
    <property type="component" value="Chromosome"/>
</dbReference>
<evidence type="ECO:0000313" key="11">
    <source>
        <dbReference type="EMBL" id="MDC2238786.1"/>
    </source>
</evidence>
<dbReference type="Proteomes" id="UP001217776">
    <property type="component" value="Unassembled WGS sequence"/>
</dbReference>
<evidence type="ECO:0000313" key="22">
    <source>
        <dbReference type="Proteomes" id="UP000488521"/>
    </source>
</evidence>
<feature type="domain" description="Protein FecR C-terminal" evidence="3">
    <location>
        <begin position="266"/>
        <end position="336"/>
    </location>
</feature>
<accession>C6IU13</accession>
<evidence type="ECO:0000313" key="5">
    <source>
        <dbReference type="EMBL" id="CUQ28233.1"/>
    </source>
</evidence>
<sequence>MEEENKHIDELIANYLTEGLDKNALDELKTWIAASAENQQYFIRQREIWFSAVSREAASVYDKDKAFENFRNRVESQKEIQSTSRRGFSLSALWRYAAVVAIIIAVGCISYWQGEVNVKDTFADISVEAPLGSKTKLYLPDGTLVWLNAGSRMTYSQGFGVDNRKVELEGEGYFEVKRNEKIPFFVKTKDLQLQVLGTKFNFRDYPEDHEVVVSLLEGKVGLNNLLREEKEAVLSPDERAVLNKANGLLTVESVTASNASQWTDGYLFFDEELLPDIAKELERSYNVKIHIANDSLKTFRFYGNFVRREQNIQEVLEALASTEKMQYKIEERNITIY</sequence>
<feature type="transmembrane region" description="Helical" evidence="1">
    <location>
        <begin position="93"/>
        <end position="112"/>
    </location>
</feature>
<evidence type="ECO:0000313" key="21">
    <source>
        <dbReference type="Proteomes" id="UP000460317"/>
    </source>
</evidence>
<protein>
    <submittedName>
        <fullName evidence="4">Anti-sigma factor</fullName>
    </submittedName>
    <submittedName>
        <fullName evidence="11">DUF4974 domain-containing protein</fullName>
    </submittedName>
    <submittedName>
        <fullName evidence="6">FecR family protein</fullName>
    </submittedName>
</protein>
<dbReference type="Proteomes" id="UP000095541">
    <property type="component" value="Unassembled WGS sequence"/>
</dbReference>
<evidence type="ECO:0000313" key="13">
    <source>
        <dbReference type="EMBL" id="UYU67612.1"/>
    </source>
</evidence>
<dbReference type="AlphaFoldDB" id="A0A139K998"/>
<dbReference type="Proteomes" id="UP000436825">
    <property type="component" value="Unassembled WGS sequence"/>
</dbReference>
<evidence type="ECO:0000313" key="15">
    <source>
        <dbReference type="EMBL" id="UYU90607.1"/>
    </source>
</evidence>
<dbReference type="EMBL" id="WCRW01000017">
    <property type="protein sequence ID" value="KAB4452470.1"/>
    <property type="molecule type" value="Genomic_DNA"/>
</dbReference>
<keyword evidence="1" id="KW-1133">Transmembrane helix</keyword>
<evidence type="ECO:0000313" key="19">
    <source>
        <dbReference type="Proteomes" id="UP000436825"/>
    </source>
</evidence>
<dbReference type="Pfam" id="PF16344">
    <property type="entry name" value="FecR_C"/>
    <property type="match status" value="1"/>
</dbReference>
<dbReference type="EMBL" id="QROV01000038">
    <property type="protein sequence ID" value="RHL53325.1"/>
    <property type="molecule type" value="Genomic_DNA"/>
</dbReference>
<dbReference type="GeneID" id="60927863"/>
<evidence type="ECO:0000313" key="12">
    <source>
        <dbReference type="EMBL" id="RHL53325.1"/>
    </source>
</evidence>
<dbReference type="InterPro" id="IPR032508">
    <property type="entry name" value="FecR_C"/>
</dbReference>
<evidence type="ECO:0000313" key="14">
    <source>
        <dbReference type="EMBL" id="UYU71174.1"/>
    </source>
</evidence>
<evidence type="ECO:0000313" key="8">
    <source>
        <dbReference type="EMBL" id="KAB4470119.1"/>
    </source>
</evidence>
<evidence type="ECO:0000259" key="2">
    <source>
        <dbReference type="Pfam" id="PF04773"/>
    </source>
</evidence>
<dbReference type="Gene3D" id="2.60.120.1440">
    <property type="match status" value="1"/>
</dbReference>
<dbReference type="Proteomes" id="UP001200544">
    <property type="component" value="Unassembled WGS sequence"/>
</dbReference>
<dbReference type="PIRSF" id="PIRSF018266">
    <property type="entry name" value="FecR"/>
    <property type="match status" value="1"/>
</dbReference>
<reference evidence="16 17" key="1">
    <citation type="submission" date="2015-09" db="EMBL/GenBank/DDBJ databases">
        <authorList>
            <consortium name="Pathogen Informatics"/>
        </authorList>
    </citation>
    <scope>NUCLEOTIDE SEQUENCE [LARGE SCALE GENOMIC DNA]</scope>
    <source>
        <strain evidence="4 17">2789STDY5834899</strain>
        <strain evidence="5 16">2789STDY5834945</strain>
    </source>
</reference>
<feature type="domain" description="FecR protein" evidence="2">
    <location>
        <begin position="130"/>
        <end position="220"/>
    </location>
</feature>
<dbReference type="Gene3D" id="3.55.50.30">
    <property type="match status" value="1"/>
</dbReference>
<dbReference type="EMBL" id="JAQNVG010000061">
    <property type="protein sequence ID" value="MDC2238786.1"/>
    <property type="molecule type" value="Genomic_DNA"/>
</dbReference>
<dbReference type="PATRIC" id="fig|818.29.peg.3069"/>
<reference evidence="19 20" key="3">
    <citation type="journal article" date="2019" name="Nat. Med.">
        <title>A library of human gut bacterial isolates paired with longitudinal multiomics data enables mechanistic microbiome research.</title>
        <authorList>
            <person name="Poyet M."/>
            <person name="Groussin M."/>
            <person name="Gibbons S.M."/>
            <person name="Avila-Pacheco J."/>
            <person name="Jiang X."/>
            <person name="Kearney S.M."/>
            <person name="Perrotta A.R."/>
            <person name="Berdy B."/>
            <person name="Zhao S."/>
            <person name="Lieberman T.D."/>
            <person name="Swanson P.K."/>
            <person name="Smith M."/>
            <person name="Roesemann S."/>
            <person name="Alexander J.E."/>
            <person name="Rich S.A."/>
            <person name="Livny J."/>
            <person name="Vlamakis H."/>
            <person name="Clish C."/>
            <person name="Bullock K."/>
            <person name="Deik A."/>
            <person name="Scott J."/>
            <person name="Pierce K.A."/>
            <person name="Xavier R.J."/>
            <person name="Alm E.J."/>
        </authorList>
    </citation>
    <scope>NUCLEOTIDE SEQUENCE [LARGE SCALE GENOMIC DNA]</scope>
    <source>
        <strain evidence="9 22">BIOML-A156</strain>
        <strain evidence="7 19">BIOML-A160</strain>
        <strain evidence="8 20">BIOML-A162</strain>
        <strain evidence="6 21">BIOML-A165</strain>
    </source>
</reference>
<evidence type="ECO:0000313" key="4">
    <source>
        <dbReference type="EMBL" id="CUQ20462.1"/>
    </source>
</evidence>
<evidence type="ECO:0000313" key="16">
    <source>
        <dbReference type="Proteomes" id="UP000095541"/>
    </source>
</evidence>
<dbReference type="EMBL" id="WCSB01000020">
    <property type="protein sequence ID" value="KAB4449654.1"/>
    <property type="molecule type" value="Genomic_DNA"/>
</dbReference>
<dbReference type="EMBL" id="CZBI01000004">
    <property type="protein sequence ID" value="CUQ28233.1"/>
    <property type="molecule type" value="Genomic_DNA"/>
</dbReference>